<dbReference type="AlphaFoldDB" id="A0A921I300"/>
<sequence>MKCQFCNTNESDRIFYTNYMGALYQIPVCEGCLHRMWQQAVAAGQAEAFRNYAGWWPGRPEPRRLGERAFPDEAAEDLKRKRQLAVLKIRLQEAANQENYEEAARLRDDIASMEREVCSHES</sequence>
<name>A0A921I300_9FIRM</name>
<comment type="caution">
    <text evidence="2">The sequence shown here is derived from an EMBL/GenBank/DDBJ whole genome shotgun (WGS) entry which is preliminary data.</text>
</comment>
<protein>
    <submittedName>
        <fullName evidence="2">UvrB/UvrC motif-containing protein</fullName>
    </submittedName>
</protein>
<accession>A0A921I300</accession>
<organism evidence="2 3">
    <name type="scientific">Lachnoclostridium phocaeense</name>
    <dbReference type="NCBI Taxonomy" id="1871021"/>
    <lineage>
        <taxon>Bacteria</taxon>
        <taxon>Bacillati</taxon>
        <taxon>Bacillota</taxon>
        <taxon>Clostridia</taxon>
        <taxon>Lachnospirales</taxon>
        <taxon>Lachnospiraceae</taxon>
    </lineage>
</organism>
<proteinExistence type="predicted"/>
<dbReference type="PROSITE" id="PS50151">
    <property type="entry name" value="UVR"/>
    <property type="match status" value="1"/>
</dbReference>
<dbReference type="EMBL" id="DYVY01000098">
    <property type="protein sequence ID" value="HJF94372.1"/>
    <property type="molecule type" value="Genomic_DNA"/>
</dbReference>
<reference evidence="2" key="2">
    <citation type="submission" date="2021-09" db="EMBL/GenBank/DDBJ databases">
        <authorList>
            <person name="Gilroy R."/>
        </authorList>
    </citation>
    <scope>NUCLEOTIDE SEQUENCE</scope>
    <source>
        <strain evidence="2">ChiSjej5B23-16112</strain>
    </source>
</reference>
<evidence type="ECO:0000313" key="3">
    <source>
        <dbReference type="Proteomes" id="UP000769156"/>
    </source>
</evidence>
<dbReference type="SUPFAM" id="SSF46600">
    <property type="entry name" value="C-terminal UvrC-binding domain of UvrB"/>
    <property type="match status" value="1"/>
</dbReference>
<evidence type="ECO:0000313" key="2">
    <source>
        <dbReference type="EMBL" id="HJF94372.1"/>
    </source>
</evidence>
<feature type="domain" description="UVR" evidence="1">
    <location>
        <begin position="81"/>
        <end position="116"/>
    </location>
</feature>
<dbReference type="RefSeq" id="WP_281725258.1">
    <property type="nucleotide sequence ID" value="NZ_CALKQL010000022.1"/>
</dbReference>
<dbReference type="InterPro" id="IPR001943">
    <property type="entry name" value="UVR_dom"/>
</dbReference>
<reference evidence="2" key="1">
    <citation type="journal article" date="2021" name="PeerJ">
        <title>Extensive microbial diversity within the chicken gut microbiome revealed by metagenomics and culture.</title>
        <authorList>
            <person name="Gilroy R."/>
            <person name="Ravi A."/>
            <person name="Getino M."/>
            <person name="Pursley I."/>
            <person name="Horton D.L."/>
            <person name="Alikhan N.F."/>
            <person name="Baker D."/>
            <person name="Gharbi K."/>
            <person name="Hall N."/>
            <person name="Watson M."/>
            <person name="Adriaenssens E.M."/>
            <person name="Foster-Nyarko E."/>
            <person name="Jarju S."/>
            <person name="Secka A."/>
            <person name="Antonio M."/>
            <person name="Oren A."/>
            <person name="Chaudhuri R.R."/>
            <person name="La Ragione R."/>
            <person name="Hildebrand F."/>
            <person name="Pallen M.J."/>
        </authorList>
    </citation>
    <scope>NUCLEOTIDE SEQUENCE</scope>
    <source>
        <strain evidence="2">ChiSjej5B23-16112</strain>
    </source>
</reference>
<gene>
    <name evidence="2" type="ORF">K8V82_06220</name>
</gene>
<evidence type="ECO:0000259" key="1">
    <source>
        <dbReference type="PROSITE" id="PS50151"/>
    </source>
</evidence>
<dbReference type="Proteomes" id="UP000769156">
    <property type="component" value="Unassembled WGS sequence"/>
</dbReference>
<dbReference type="InterPro" id="IPR036876">
    <property type="entry name" value="UVR_dom_sf"/>
</dbReference>
<dbReference type="Pfam" id="PF02151">
    <property type="entry name" value="UVR"/>
    <property type="match status" value="1"/>
</dbReference>